<feature type="domain" description="HTH gntR-type" evidence="4">
    <location>
        <begin position="12"/>
        <end position="80"/>
    </location>
</feature>
<accession>A0A7H0HTW9</accession>
<keyword evidence="2" id="KW-0238">DNA-binding</keyword>
<protein>
    <submittedName>
        <fullName evidence="5">Winged helix-turn-helix transcriptional regulator</fullName>
    </submittedName>
</protein>
<dbReference type="Proteomes" id="UP000516230">
    <property type="component" value="Chromosome"/>
</dbReference>
<evidence type="ECO:0000259" key="4">
    <source>
        <dbReference type="PROSITE" id="PS50949"/>
    </source>
</evidence>
<dbReference type="PROSITE" id="PS50949">
    <property type="entry name" value="HTH_GNTR"/>
    <property type="match status" value="1"/>
</dbReference>
<dbReference type="PRINTS" id="PR00035">
    <property type="entry name" value="HTHGNTR"/>
</dbReference>
<dbReference type="GO" id="GO:0003677">
    <property type="term" value="F:DNA binding"/>
    <property type="evidence" value="ECO:0007669"/>
    <property type="project" value="UniProtKB-KW"/>
</dbReference>
<dbReference type="InterPro" id="IPR036390">
    <property type="entry name" value="WH_DNA-bd_sf"/>
</dbReference>
<dbReference type="SMART" id="SM00345">
    <property type="entry name" value="HTH_GNTR"/>
    <property type="match status" value="1"/>
</dbReference>
<dbReference type="Gene3D" id="1.10.10.10">
    <property type="entry name" value="Winged helix-like DNA-binding domain superfamily/Winged helix DNA-binding domain"/>
    <property type="match status" value="1"/>
</dbReference>
<sequence length="310" mass="34202">MTSHGSGPRGSQFRYVQLADVLRKEINEGTRVPGQRIPTQEVLAAQYHVSRSTVIQAIDLLREEGLVRVRQGSGTFVREIGDAAPAATAEAADAGDESWAVVSEDVPLVRLKPYLEEAFEATEVTLDVFSMTTESLATQVSHQKDRILDGAIRPPRSITARLILPDTDSGHLAIPRPVDGSDDPRVRQRMRGILTAHATILRESLYELRNRKLVQEVSVEVRLVPFSPQIKLYILNRRLALQGFYPPDLGNVTVAPGGEDVTILDAYGTGATLFPFRAAADSTPDQVGIVRQIQKFFENTWTHQATRADI</sequence>
<keyword evidence="1" id="KW-0805">Transcription regulation</keyword>
<proteinExistence type="predicted"/>
<evidence type="ECO:0000313" key="5">
    <source>
        <dbReference type="EMBL" id="QNP63985.1"/>
    </source>
</evidence>
<evidence type="ECO:0000256" key="3">
    <source>
        <dbReference type="ARBA" id="ARBA00023163"/>
    </source>
</evidence>
<gene>
    <name evidence="5" type="ORF">IAG43_14320</name>
</gene>
<dbReference type="Pfam" id="PF00392">
    <property type="entry name" value="GntR"/>
    <property type="match status" value="1"/>
</dbReference>
<keyword evidence="3" id="KW-0804">Transcription</keyword>
<dbReference type="InterPro" id="IPR000524">
    <property type="entry name" value="Tscrpt_reg_HTH_GntR"/>
</dbReference>
<dbReference type="CDD" id="cd07377">
    <property type="entry name" value="WHTH_GntR"/>
    <property type="match status" value="1"/>
</dbReference>
<dbReference type="InterPro" id="IPR050679">
    <property type="entry name" value="Bact_HTH_transcr_reg"/>
</dbReference>
<evidence type="ECO:0000256" key="1">
    <source>
        <dbReference type="ARBA" id="ARBA00023015"/>
    </source>
</evidence>
<dbReference type="GO" id="GO:0003700">
    <property type="term" value="F:DNA-binding transcription factor activity"/>
    <property type="evidence" value="ECO:0007669"/>
    <property type="project" value="InterPro"/>
</dbReference>
<keyword evidence="6" id="KW-1185">Reference proteome</keyword>
<evidence type="ECO:0000313" key="6">
    <source>
        <dbReference type="Proteomes" id="UP000516230"/>
    </source>
</evidence>
<evidence type="ECO:0000256" key="2">
    <source>
        <dbReference type="ARBA" id="ARBA00023125"/>
    </source>
</evidence>
<dbReference type="EMBL" id="CP060825">
    <property type="protein sequence ID" value="QNP63985.1"/>
    <property type="molecule type" value="Genomic_DNA"/>
</dbReference>
<name>A0A7H0HTW9_9ACTN</name>
<dbReference type="KEGG" id="sgj:IAG43_14320"/>
<dbReference type="AlphaFoldDB" id="A0A7H0HTW9"/>
<dbReference type="GO" id="GO:0045892">
    <property type="term" value="P:negative regulation of DNA-templated transcription"/>
    <property type="evidence" value="ECO:0007669"/>
    <property type="project" value="TreeGrafter"/>
</dbReference>
<dbReference type="InterPro" id="IPR036388">
    <property type="entry name" value="WH-like_DNA-bd_sf"/>
</dbReference>
<dbReference type="PANTHER" id="PTHR44846:SF17">
    <property type="entry name" value="GNTR-FAMILY TRANSCRIPTIONAL REGULATOR"/>
    <property type="match status" value="1"/>
</dbReference>
<dbReference type="RefSeq" id="WP_187741136.1">
    <property type="nucleotide sequence ID" value="NZ_CP060825.1"/>
</dbReference>
<organism evidence="5 6">
    <name type="scientific">Streptomyces genisteinicus</name>
    <dbReference type="NCBI Taxonomy" id="2768068"/>
    <lineage>
        <taxon>Bacteria</taxon>
        <taxon>Bacillati</taxon>
        <taxon>Actinomycetota</taxon>
        <taxon>Actinomycetes</taxon>
        <taxon>Kitasatosporales</taxon>
        <taxon>Streptomycetaceae</taxon>
        <taxon>Streptomyces</taxon>
    </lineage>
</organism>
<dbReference type="PANTHER" id="PTHR44846">
    <property type="entry name" value="MANNOSYL-D-GLYCERATE TRANSPORT/METABOLISM SYSTEM REPRESSOR MNGR-RELATED"/>
    <property type="match status" value="1"/>
</dbReference>
<dbReference type="SUPFAM" id="SSF46785">
    <property type="entry name" value="Winged helix' DNA-binding domain"/>
    <property type="match status" value="1"/>
</dbReference>
<reference evidence="5 6" key="1">
    <citation type="submission" date="2020-08" db="EMBL/GenBank/DDBJ databases">
        <title>A novel species.</title>
        <authorList>
            <person name="Gao J."/>
        </authorList>
    </citation>
    <scope>NUCLEOTIDE SEQUENCE [LARGE SCALE GENOMIC DNA]</scope>
    <source>
        <strain evidence="5 6">CRPJ-33</strain>
    </source>
</reference>